<name>A0A9D9NMX1_9BACT</name>
<evidence type="ECO:0008006" key="3">
    <source>
        <dbReference type="Google" id="ProtNLM"/>
    </source>
</evidence>
<dbReference type="EMBL" id="JADILZ010000079">
    <property type="protein sequence ID" value="MBO8478923.1"/>
    <property type="molecule type" value="Genomic_DNA"/>
</dbReference>
<dbReference type="AlphaFoldDB" id="A0A9D9NMX1"/>
<proteinExistence type="predicted"/>
<accession>A0A9D9NMX1</accession>
<comment type="caution">
    <text evidence="1">The sequence shown here is derived from an EMBL/GenBank/DDBJ whole genome shotgun (WGS) entry which is preliminary data.</text>
</comment>
<reference evidence="1" key="1">
    <citation type="submission" date="2020-10" db="EMBL/GenBank/DDBJ databases">
        <authorList>
            <person name="Gilroy R."/>
        </authorList>
    </citation>
    <scope>NUCLEOTIDE SEQUENCE</scope>
    <source>
        <strain evidence="1">2478</strain>
    </source>
</reference>
<evidence type="ECO:0000313" key="2">
    <source>
        <dbReference type="Proteomes" id="UP000823771"/>
    </source>
</evidence>
<organism evidence="1 2">
    <name type="scientific">Candidatus Cryptobacteroides excrementipullorum</name>
    <dbReference type="NCBI Taxonomy" id="2840761"/>
    <lineage>
        <taxon>Bacteria</taxon>
        <taxon>Pseudomonadati</taxon>
        <taxon>Bacteroidota</taxon>
        <taxon>Bacteroidia</taxon>
        <taxon>Bacteroidales</taxon>
        <taxon>Candidatus Cryptobacteroides</taxon>
    </lineage>
</organism>
<sequence length="256" mass="27953">MKSFVLSAMAVLLAAACSVKEDRSACPCTLIIDFTGLDISSFPQTDVRATSSGAPVLEEKVPAERYRDEYTASVPRTGTFLNLSYGDGGSFSHREGFTAMPGEEFPALYLQTEALDTENESVGIVADLHKVYCNITILMKSDGPYPYSVSVEGAVRGYGVDGALVRGPFSFSPVIDRGGKCSVRVPRQADSSLMLLIKEDDTTLREFALGEYIVESGYDWSAKDLEDVEIEIDYAKTDVVFKINGWETVISFDVII</sequence>
<dbReference type="Proteomes" id="UP000823771">
    <property type="component" value="Unassembled WGS sequence"/>
</dbReference>
<reference evidence="1" key="2">
    <citation type="journal article" date="2021" name="PeerJ">
        <title>Extensive microbial diversity within the chicken gut microbiome revealed by metagenomics and culture.</title>
        <authorList>
            <person name="Gilroy R."/>
            <person name="Ravi A."/>
            <person name="Getino M."/>
            <person name="Pursley I."/>
            <person name="Horton D.L."/>
            <person name="Alikhan N.F."/>
            <person name="Baker D."/>
            <person name="Gharbi K."/>
            <person name="Hall N."/>
            <person name="Watson M."/>
            <person name="Adriaenssens E.M."/>
            <person name="Foster-Nyarko E."/>
            <person name="Jarju S."/>
            <person name="Secka A."/>
            <person name="Antonio M."/>
            <person name="Oren A."/>
            <person name="Chaudhuri R.R."/>
            <person name="La Ragione R."/>
            <person name="Hildebrand F."/>
            <person name="Pallen M.J."/>
        </authorList>
    </citation>
    <scope>NUCLEOTIDE SEQUENCE</scope>
    <source>
        <strain evidence="1">2478</strain>
    </source>
</reference>
<gene>
    <name evidence="1" type="ORF">IAB80_08570</name>
</gene>
<dbReference type="PROSITE" id="PS51257">
    <property type="entry name" value="PROKAR_LIPOPROTEIN"/>
    <property type="match status" value="1"/>
</dbReference>
<evidence type="ECO:0000313" key="1">
    <source>
        <dbReference type="EMBL" id="MBO8478923.1"/>
    </source>
</evidence>
<protein>
    <recommendedName>
        <fullName evidence="3">Lipoprotein</fullName>
    </recommendedName>
</protein>